<dbReference type="GO" id="GO:0005576">
    <property type="term" value="C:extracellular region"/>
    <property type="evidence" value="ECO:0007669"/>
    <property type="project" value="UniProtKB-SubCell"/>
</dbReference>
<evidence type="ECO:0000313" key="9">
    <source>
        <dbReference type="EMBL" id="CDO04982.1"/>
    </source>
</evidence>
<dbReference type="PROSITE" id="PS51780">
    <property type="entry name" value="GW"/>
    <property type="match status" value="1"/>
</dbReference>
<feature type="compositionally biased region" description="Basic and acidic residues" evidence="6">
    <location>
        <begin position="49"/>
        <end position="62"/>
    </location>
</feature>
<dbReference type="InterPro" id="IPR052354">
    <property type="entry name" value="Cell_Wall_Dynamics_Protein"/>
</dbReference>
<protein>
    <submittedName>
        <fullName evidence="9">Beta-N-acetylglucosaminidase</fullName>
    </submittedName>
</protein>
<reference evidence="9" key="1">
    <citation type="submission" date="2014-03" db="EMBL/GenBank/DDBJ databases">
        <title>Draft genome sequencing of Oceanobacillus picturae strain S1 isolated from human gut.</title>
        <authorList>
            <person name="Croce O."/>
            <person name="Lagier J.C."/>
            <person name="Raoult D."/>
        </authorList>
    </citation>
    <scope>NUCLEOTIDE SEQUENCE [LARGE SCALE GENOMIC DNA]</scope>
    <source>
        <strain evidence="9">S1</strain>
    </source>
</reference>
<evidence type="ECO:0000259" key="8">
    <source>
        <dbReference type="PROSITE" id="PS51781"/>
    </source>
</evidence>
<evidence type="ECO:0000256" key="4">
    <source>
        <dbReference type="ARBA" id="ARBA00022801"/>
    </source>
</evidence>
<dbReference type="AlphaFoldDB" id="W9AQ15"/>
<comment type="caution">
    <text evidence="9">The sequence shown here is derived from an EMBL/GenBank/DDBJ whole genome shotgun (WGS) entry which is preliminary data.</text>
</comment>
<keyword evidence="10" id="KW-1185">Reference proteome</keyword>
<keyword evidence="2" id="KW-0964">Secreted</keyword>
<dbReference type="PANTHER" id="PTHR34408:SF1">
    <property type="entry name" value="GLYCOSYL HYDROLASE FAMILY 19 DOMAIN-CONTAINING PROTEIN HI_1415"/>
    <property type="match status" value="1"/>
</dbReference>
<evidence type="ECO:0000259" key="7">
    <source>
        <dbReference type="PROSITE" id="PS51780"/>
    </source>
</evidence>
<feature type="region of interest" description="Disordered" evidence="6">
    <location>
        <begin position="49"/>
        <end position="167"/>
    </location>
</feature>
<dbReference type="Pfam" id="PF13457">
    <property type="entry name" value="GW"/>
    <property type="match status" value="5"/>
</dbReference>
<keyword evidence="3" id="KW-0732">Signal</keyword>
<evidence type="ECO:0000256" key="3">
    <source>
        <dbReference type="ARBA" id="ARBA00022729"/>
    </source>
</evidence>
<evidence type="ECO:0000256" key="1">
    <source>
        <dbReference type="ARBA" id="ARBA00004613"/>
    </source>
</evidence>
<evidence type="ECO:0000256" key="2">
    <source>
        <dbReference type="ARBA" id="ARBA00022525"/>
    </source>
</evidence>
<feature type="domain" description="GW" evidence="7">
    <location>
        <begin position="487"/>
        <end position="564"/>
    </location>
</feature>
<dbReference type="Gene3D" id="2.30.30.170">
    <property type="match status" value="6"/>
</dbReference>
<dbReference type="Pfam" id="PF01832">
    <property type="entry name" value="Glucosaminidase"/>
    <property type="match status" value="1"/>
</dbReference>
<feature type="compositionally biased region" description="Basic and acidic residues" evidence="6">
    <location>
        <begin position="113"/>
        <end position="145"/>
    </location>
</feature>
<dbReference type="Gene3D" id="2.30.30.40">
    <property type="entry name" value="SH3 Domains"/>
    <property type="match status" value="1"/>
</dbReference>
<dbReference type="InterPro" id="IPR003646">
    <property type="entry name" value="SH3-like_bac-type"/>
</dbReference>
<dbReference type="Proteomes" id="UP000028863">
    <property type="component" value="Unassembled WGS sequence"/>
</dbReference>
<dbReference type="Pfam" id="PF08239">
    <property type="entry name" value="SH3_3"/>
    <property type="match status" value="1"/>
</dbReference>
<dbReference type="Gene3D" id="1.10.530.10">
    <property type="match status" value="1"/>
</dbReference>
<accession>W9AQ15</accession>
<keyword evidence="4" id="KW-0378">Hydrolase</keyword>
<name>W9AQ15_9BACI</name>
<feature type="domain" description="SH3b" evidence="8">
    <location>
        <begin position="676"/>
        <end position="738"/>
    </location>
</feature>
<evidence type="ECO:0000256" key="5">
    <source>
        <dbReference type="ARBA" id="ARBA00023316"/>
    </source>
</evidence>
<proteinExistence type="predicted"/>
<dbReference type="PROSITE" id="PS51781">
    <property type="entry name" value="SH3B"/>
    <property type="match status" value="1"/>
</dbReference>
<dbReference type="GO" id="GO:0004040">
    <property type="term" value="F:amidase activity"/>
    <property type="evidence" value="ECO:0007669"/>
    <property type="project" value="InterPro"/>
</dbReference>
<dbReference type="STRING" id="171693.BN988_03563"/>
<evidence type="ECO:0000313" key="10">
    <source>
        <dbReference type="Proteomes" id="UP000028863"/>
    </source>
</evidence>
<feature type="compositionally biased region" description="Acidic residues" evidence="6">
    <location>
        <begin position="64"/>
        <end position="112"/>
    </location>
</feature>
<dbReference type="SMART" id="SM00047">
    <property type="entry name" value="LYZ2"/>
    <property type="match status" value="1"/>
</dbReference>
<dbReference type="PANTHER" id="PTHR34408">
    <property type="entry name" value="FAMILY PROTEIN, PUTATIVE-RELATED"/>
    <property type="match status" value="1"/>
</dbReference>
<keyword evidence="5" id="KW-0961">Cell wall biogenesis/degradation</keyword>
<organism evidence="9 10">
    <name type="scientific">Oceanobacillus picturae</name>
    <dbReference type="NCBI Taxonomy" id="171693"/>
    <lineage>
        <taxon>Bacteria</taxon>
        <taxon>Bacillati</taxon>
        <taxon>Bacillota</taxon>
        <taxon>Bacilli</taxon>
        <taxon>Bacillales</taxon>
        <taxon>Bacillaceae</taxon>
        <taxon>Oceanobacillus</taxon>
    </lineage>
</organism>
<reference evidence="9" key="2">
    <citation type="submission" date="2014-03" db="EMBL/GenBank/DDBJ databases">
        <authorList>
            <person name="Urmite Genomes"/>
        </authorList>
    </citation>
    <scope>NUCLEOTIDE SEQUENCE</scope>
    <source>
        <strain evidence="9">S1</strain>
    </source>
</reference>
<comment type="subcellular location">
    <subcellularLocation>
        <location evidence="1">Secreted</location>
    </subcellularLocation>
</comment>
<dbReference type="EMBL" id="CCAX010000004">
    <property type="protein sequence ID" value="CDO04982.1"/>
    <property type="molecule type" value="Genomic_DNA"/>
</dbReference>
<dbReference type="eggNOG" id="COG3103">
    <property type="taxonomic scope" value="Bacteria"/>
</dbReference>
<dbReference type="SMART" id="SM00287">
    <property type="entry name" value="SH3b"/>
    <property type="match status" value="1"/>
</dbReference>
<dbReference type="InterPro" id="IPR025987">
    <property type="entry name" value="GW_dom"/>
</dbReference>
<dbReference type="GO" id="GO:0071555">
    <property type="term" value="P:cell wall organization"/>
    <property type="evidence" value="ECO:0007669"/>
    <property type="project" value="UniProtKB-KW"/>
</dbReference>
<evidence type="ECO:0000256" key="6">
    <source>
        <dbReference type="SAM" id="MobiDB-lite"/>
    </source>
</evidence>
<dbReference type="InterPro" id="IPR002901">
    <property type="entry name" value="MGlyc_endo_b_GlcNAc-like_dom"/>
</dbReference>
<dbReference type="eggNOG" id="COG4193">
    <property type="taxonomic scope" value="Bacteria"/>
</dbReference>
<sequence length="936" mass="104945">MFRLQPIYKMLEKGPLKLLRGVKMRKNAILIVFLLMVQLLSPLAVMADSNEKEESAVNKTEGEVSLDEEVNKEEVELDESQSIAGEEELEDQSQDPTLEEDVQKEEVPLSEEDVQKVEDKNTDEEKLHDLEEDKEPLDETNKESEEQITEDEASVIQENQKDETEKVETTKQARIFVSQIIEEESTSLLGHLHSGAEIYKTLEGRESFSSDDFLNAVYYIKKQANVNGQKYYLISTEPSSTQGTIGWVMEEDLSTHTHKGVDTKRKDLIVKGTGSAYSKAWGGNKDVVFGDLSVLKGNVFKVNKTETVGNNTWYRGVLNGKEVFIHSSYLTTKEESSTSRLGHVKSGSTIFQTIGETATSFSSDDYLNSVYYIKRQALVEGQLYYLISTEPSSSKGVVGWLRAEDMQTHTHKGVDTKSKTFYVKGTGTAYAKAWGGPNDEVYHDLSGLKGNILKVNKTETVGKNTWYRGDLNGKEVFIHSSYLTTKEETSTSRLGHIKSGSTIYETIGDTTTGFSSDDYLNAVYYIKRQAQVGDQLYYLISNEPSSSKGVLGWLKAEDLNTHTHQGVDSKSKSFYVKGTGTAYSKAWGGSKDVIYQDLSELKGNVLTVNKTEKVGNNIWYRGELDGKEVFIHEAYLNQEKKTTYNLSLSEALKMQMSAAPQTDKEYDTYVSSNYIDGSNKVTADVLNVRGGPSTNYWVVGQLKKGEKVTILNSQGGWYKIEFTKSRQWVNPNENDVLYYLNPKNFLDDEKQRLQFVDLAQSIEATDNELYRVFNSHLSGRGILNGQAQAFIDAGKAYGINEIYLVAHTILETGNGNSTLAKGVEYRGVKVYNMYGIGAVDACPISCGAKRAYEEGWTTPYKAIVGGARFAAQDYIFAGQNTLYDIRWNPAAMSILGNANHQYATDIGWAYKQVNTMYNLYQQLSSYTLKYDIPEYK</sequence>
<gene>
    <name evidence="9" type="primary">lytD_1</name>
    <name evidence="9" type="ORF">BN988_03563</name>
</gene>
<dbReference type="InterPro" id="IPR038200">
    <property type="entry name" value="GW_dom_sf"/>
</dbReference>